<comment type="similarity">
    <text evidence="1">Belongs to the UPF0235 family.</text>
</comment>
<organism evidence="2 3">
    <name type="scientific">Thermomonas aquatica</name>
    <dbReference type="NCBI Taxonomy" id="2202149"/>
    <lineage>
        <taxon>Bacteria</taxon>
        <taxon>Pseudomonadati</taxon>
        <taxon>Pseudomonadota</taxon>
        <taxon>Gammaproteobacteria</taxon>
        <taxon>Lysobacterales</taxon>
        <taxon>Lysobacteraceae</taxon>
        <taxon>Thermomonas</taxon>
    </lineage>
</organism>
<dbReference type="GO" id="GO:0005737">
    <property type="term" value="C:cytoplasm"/>
    <property type="evidence" value="ECO:0007669"/>
    <property type="project" value="TreeGrafter"/>
</dbReference>
<name>A0A5B7ZVB9_9GAMM</name>
<dbReference type="KEGG" id="thes:FHQ07_10810"/>
<evidence type="ECO:0000313" key="3">
    <source>
        <dbReference type="Proteomes" id="UP000308149"/>
    </source>
</evidence>
<dbReference type="PANTHER" id="PTHR13420:SF7">
    <property type="entry name" value="UPF0235 PROTEIN C15ORF40"/>
    <property type="match status" value="1"/>
</dbReference>
<protein>
    <submittedName>
        <fullName evidence="2">DUF167 domain-containing protein</fullName>
    </submittedName>
</protein>
<dbReference type="RefSeq" id="WP_139716813.1">
    <property type="nucleotide sequence ID" value="NZ_CP040871.1"/>
</dbReference>
<sequence>MPILMVKAKPNSRVSSLSQQEDGTWLAQLKSPPVDGKANAELIELVARRFGCAKSAVSIKTGAGSKLKRVTVPD</sequence>
<dbReference type="Pfam" id="PF02594">
    <property type="entry name" value="DUF167"/>
    <property type="match status" value="1"/>
</dbReference>
<dbReference type="InterPro" id="IPR003746">
    <property type="entry name" value="DUF167"/>
</dbReference>
<dbReference type="NCBIfam" id="TIGR00251">
    <property type="entry name" value="DUF167 family protein"/>
    <property type="match status" value="1"/>
</dbReference>
<dbReference type="SMART" id="SM01152">
    <property type="entry name" value="DUF167"/>
    <property type="match status" value="1"/>
</dbReference>
<dbReference type="InterPro" id="IPR036591">
    <property type="entry name" value="YggU-like_sf"/>
</dbReference>
<proteinExistence type="inferred from homology"/>
<dbReference type="EMBL" id="CP040871">
    <property type="protein sequence ID" value="QDA57762.1"/>
    <property type="molecule type" value="Genomic_DNA"/>
</dbReference>
<reference evidence="2 3" key="1">
    <citation type="submission" date="2019-06" db="EMBL/GenBank/DDBJ databases">
        <title>Thermomonas aquatica sp. nov., isolated from an industrial wastewater treatment plant.</title>
        <authorList>
            <person name="Jeon J.H."/>
            <person name="Park D.-S."/>
        </authorList>
    </citation>
    <scope>NUCLEOTIDE SEQUENCE [LARGE SCALE GENOMIC DNA]</scope>
    <source>
        <strain evidence="2 3">SY21</strain>
    </source>
</reference>
<keyword evidence="3" id="KW-1185">Reference proteome</keyword>
<accession>A0A5B7ZVB9</accession>
<dbReference type="SUPFAM" id="SSF69786">
    <property type="entry name" value="YggU-like"/>
    <property type="match status" value="1"/>
</dbReference>
<dbReference type="Proteomes" id="UP000308149">
    <property type="component" value="Chromosome"/>
</dbReference>
<gene>
    <name evidence="2" type="ORF">FHQ07_10810</name>
</gene>
<dbReference type="OrthoDB" id="9800587at2"/>
<dbReference type="AlphaFoldDB" id="A0A5B7ZVB9"/>
<evidence type="ECO:0000313" key="2">
    <source>
        <dbReference type="EMBL" id="QDA57762.1"/>
    </source>
</evidence>
<evidence type="ECO:0000256" key="1">
    <source>
        <dbReference type="ARBA" id="ARBA00010364"/>
    </source>
</evidence>
<dbReference type="PANTHER" id="PTHR13420">
    <property type="entry name" value="UPF0235 PROTEIN C15ORF40"/>
    <property type="match status" value="1"/>
</dbReference>
<dbReference type="Gene3D" id="3.30.1200.10">
    <property type="entry name" value="YggU-like"/>
    <property type="match status" value="1"/>
</dbReference>